<comment type="caution">
    <text evidence="1">The sequence shown here is derived from an EMBL/GenBank/DDBJ whole genome shotgun (WGS) entry which is preliminary data.</text>
</comment>
<dbReference type="AlphaFoldDB" id="X1AA47"/>
<sequence>FIYMKKASAVDDLSQVLISWPRKIETGAKEKLKSYRLANADKTDGLVLQCYNMLLIVKNGDGVK</sequence>
<organism evidence="1">
    <name type="scientific">marine sediment metagenome</name>
    <dbReference type="NCBI Taxonomy" id="412755"/>
    <lineage>
        <taxon>unclassified sequences</taxon>
        <taxon>metagenomes</taxon>
        <taxon>ecological metagenomes</taxon>
    </lineage>
</organism>
<evidence type="ECO:0000313" key="1">
    <source>
        <dbReference type="EMBL" id="GAG66887.1"/>
    </source>
</evidence>
<dbReference type="EMBL" id="BART01004139">
    <property type="protein sequence ID" value="GAG66887.1"/>
    <property type="molecule type" value="Genomic_DNA"/>
</dbReference>
<reference evidence="1" key="1">
    <citation type="journal article" date="2014" name="Front. Microbiol.">
        <title>High frequency of phylogenetically diverse reductive dehalogenase-homologous genes in deep subseafloor sedimentary metagenomes.</title>
        <authorList>
            <person name="Kawai M."/>
            <person name="Futagami T."/>
            <person name="Toyoda A."/>
            <person name="Takaki Y."/>
            <person name="Nishi S."/>
            <person name="Hori S."/>
            <person name="Arai W."/>
            <person name="Tsubouchi T."/>
            <person name="Morono Y."/>
            <person name="Uchiyama I."/>
            <person name="Ito T."/>
            <person name="Fujiyama A."/>
            <person name="Inagaki F."/>
            <person name="Takami H."/>
        </authorList>
    </citation>
    <scope>NUCLEOTIDE SEQUENCE</scope>
    <source>
        <strain evidence="1">Expedition CK06-06</strain>
    </source>
</reference>
<protein>
    <submittedName>
        <fullName evidence="1">Uncharacterized protein</fullName>
    </submittedName>
</protein>
<name>X1AA47_9ZZZZ</name>
<proteinExistence type="predicted"/>
<feature type="non-terminal residue" evidence="1">
    <location>
        <position position="1"/>
    </location>
</feature>
<accession>X1AA47</accession>
<gene>
    <name evidence="1" type="ORF">S01H4_10673</name>
</gene>